<sequence>MADDGYGMIFKHGNGAFPSSPTDPRMLQLAMNAAGIGVFLYDVANDRLSWDARTRELFGVPHFDSVQPIDIMIQLTHEDDRAWVARAASDALNPKGSGTYTVEHRTLMQDGSVRWVAVNGRTDFETVGDKRRAVMTCGVVRDITEERAIMDELMVTQTNLTTAVEAANLGIFQSDFINNTSRWDRRAVMLFGADAEGAQLGEREIFESIHPDDYEEVMAAIQRSMDPDGDGEYKADHRIKGPDGAFRWIGVRGKTEFGIHKGQRAPLFQRGVVFDRTEDKLREELSALHVREMNHRVKNTLSLVTSIMNQTLRSSEDLDDFREKFSGRVGAISSVHSIIVDGTSTPARLRDLIESQVQPYVPDTGDCLEVEGEPVLLTAERARALGLVLHELVTNASKYGALSVAEGKVRIGWTRVSEDGHDFVDIRWEETGGPAVSPPERTGFGSKLIQSLLGKGDGSFANMDYLPGGVQVHMRVGLEAD</sequence>
<comment type="catalytic activity">
    <reaction evidence="1">
        <text>ATP + protein L-histidine = ADP + protein N-phospho-L-histidine.</text>
        <dbReference type="EC" id="2.7.13.3"/>
    </reaction>
</comment>
<feature type="domain" description="PAC" evidence="13">
    <location>
        <begin position="100"/>
        <end position="155"/>
    </location>
</feature>
<keyword evidence="8" id="KW-0547">Nucleotide-binding</keyword>
<dbReference type="CDD" id="cd00130">
    <property type="entry name" value="PAS"/>
    <property type="match status" value="1"/>
</dbReference>
<dbReference type="PANTHER" id="PTHR41523">
    <property type="entry name" value="TWO-COMPONENT SYSTEM SENSOR PROTEIN"/>
    <property type="match status" value="1"/>
</dbReference>
<dbReference type="PANTHER" id="PTHR41523:SF8">
    <property type="entry name" value="ETHYLENE RESPONSE SENSOR PROTEIN"/>
    <property type="match status" value="1"/>
</dbReference>
<dbReference type="Gene3D" id="3.30.565.10">
    <property type="entry name" value="Histidine kinase-like ATPase, C-terminal domain"/>
    <property type="match status" value="1"/>
</dbReference>
<dbReference type="InterPro" id="IPR013655">
    <property type="entry name" value="PAS_fold_3"/>
</dbReference>
<organism evidence="14 15">
    <name type="scientific">Hyphomonas chukchiensis</name>
    <dbReference type="NCBI Taxonomy" id="1280947"/>
    <lineage>
        <taxon>Bacteria</taxon>
        <taxon>Pseudomonadati</taxon>
        <taxon>Pseudomonadota</taxon>
        <taxon>Alphaproteobacteria</taxon>
        <taxon>Hyphomonadales</taxon>
        <taxon>Hyphomonadaceae</taxon>
        <taxon>Hyphomonas</taxon>
    </lineage>
</organism>
<keyword evidence="7" id="KW-0677">Repeat</keyword>
<dbReference type="eggNOG" id="COG3920">
    <property type="taxonomic scope" value="Bacteria"/>
</dbReference>
<evidence type="ECO:0000256" key="6">
    <source>
        <dbReference type="ARBA" id="ARBA00022679"/>
    </source>
</evidence>
<dbReference type="SUPFAM" id="SSF55874">
    <property type="entry name" value="ATPase domain of HSP90 chaperone/DNA topoisomerase II/histidine kinase"/>
    <property type="match status" value="1"/>
</dbReference>
<proteinExistence type="predicted"/>
<dbReference type="Gene3D" id="3.30.450.20">
    <property type="entry name" value="PAS domain"/>
    <property type="match status" value="2"/>
</dbReference>
<evidence type="ECO:0000256" key="8">
    <source>
        <dbReference type="ARBA" id="ARBA00022741"/>
    </source>
</evidence>
<name>A0A062UKW3_9PROT</name>
<comment type="caution">
    <text evidence="14">The sequence shown here is derived from an EMBL/GenBank/DDBJ whole genome shotgun (WGS) entry which is preliminary data.</text>
</comment>
<dbReference type="SMART" id="SM00091">
    <property type="entry name" value="PAS"/>
    <property type="match status" value="2"/>
</dbReference>
<dbReference type="InterPro" id="IPR036890">
    <property type="entry name" value="HATPase_C_sf"/>
</dbReference>
<dbReference type="eggNOG" id="COG2205">
    <property type="taxonomic scope" value="Bacteria"/>
</dbReference>
<dbReference type="Pfam" id="PF07536">
    <property type="entry name" value="HWE_HK"/>
    <property type="match status" value="1"/>
</dbReference>
<dbReference type="AlphaFoldDB" id="A0A062UKW3"/>
<keyword evidence="10" id="KW-0067">ATP-binding</keyword>
<reference evidence="14 15" key="1">
    <citation type="journal article" date="2014" name="Antonie Van Leeuwenhoek">
        <title>Hyphomonas beringensis sp. nov. and Hyphomonas chukchiensis sp. nov., isolated from surface seawater of the Bering Sea and Chukchi Sea.</title>
        <authorList>
            <person name="Li C."/>
            <person name="Lai Q."/>
            <person name="Li G."/>
            <person name="Dong C."/>
            <person name="Wang J."/>
            <person name="Liao Y."/>
            <person name="Shao Z."/>
        </authorList>
    </citation>
    <scope>NUCLEOTIDE SEQUENCE [LARGE SCALE GENOMIC DNA]</scope>
    <source>
        <strain evidence="14 15">BH-BN04-4</strain>
    </source>
</reference>
<evidence type="ECO:0000259" key="13">
    <source>
        <dbReference type="PROSITE" id="PS50113"/>
    </source>
</evidence>
<keyword evidence="6" id="KW-0808">Transferase</keyword>
<evidence type="ECO:0000256" key="3">
    <source>
        <dbReference type="ARBA" id="ARBA00022553"/>
    </source>
</evidence>
<keyword evidence="11" id="KW-0843">Virulence</keyword>
<dbReference type="GO" id="GO:0005524">
    <property type="term" value="F:ATP binding"/>
    <property type="evidence" value="ECO:0007669"/>
    <property type="project" value="UniProtKB-KW"/>
</dbReference>
<protein>
    <recommendedName>
        <fullName evidence="2">histidine kinase</fullName>
        <ecNumber evidence="2">2.7.13.3</ecNumber>
    </recommendedName>
</protein>
<dbReference type="PROSITE" id="PS50113">
    <property type="entry name" value="PAC"/>
    <property type="match status" value="1"/>
</dbReference>
<dbReference type="SUPFAM" id="SSF55785">
    <property type="entry name" value="PYP-like sensor domain (PAS domain)"/>
    <property type="match status" value="2"/>
</dbReference>
<keyword evidence="3" id="KW-0597">Phosphoprotein</keyword>
<dbReference type="SMART" id="SM00911">
    <property type="entry name" value="HWE_HK"/>
    <property type="match status" value="1"/>
</dbReference>
<evidence type="ECO:0000313" key="14">
    <source>
        <dbReference type="EMBL" id="KCZ60201.1"/>
    </source>
</evidence>
<dbReference type="InterPro" id="IPR035965">
    <property type="entry name" value="PAS-like_dom_sf"/>
</dbReference>
<evidence type="ECO:0000256" key="5">
    <source>
        <dbReference type="ARBA" id="ARBA00022643"/>
    </source>
</evidence>
<evidence type="ECO:0000259" key="12">
    <source>
        <dbReference type="PROSITE" id="PS50112"/>
    </source>
</evidence>
<evidence type="ECO:0000256" key="10">
    <source>
        <dbReference type="ARBA" id="ARBA00022840"/>
    </source>
</evidence>
<feature type="domain" description="PAS" evidence="12">
    <location>
        <begin position="23"/>
        <end position="95"/>
    </location>
</feature>
<dbReference type="InterPro" id="IPR000014">
    <property type="entry name" value="PAS"/>
</dbReference>
<keyword evidence="4" id="KW-0285">Flavoprotein</keyword>
<evidence type="ECO:0000256" key="9">
    <source>
        <dbReference type="ARBA" id="ARBA00022777"/>
    </source>
</evidence>
<evidence type="ECO:0000256" key="1">
    <source>
        <dbReference type="ARBA" id="ARBA00000085"/>
    </source>
</evidence>
<dbReference type="Proteomes" id="UP000027190">
    <property type="component" value="Unassembled WGS sequence"/>
</dbReference>
<dbReference type="PATRIC" id="fig|1280947.3.peg.747"/>
<keyword evidence="15" id="KW-1185">Reference proteome</keyword>
<dbReference type="NCBIfam" id="TIGR00229">
    <property type="entry name" value="sensory_box"/>
    <property type="match status" value="1"/>
</dbReference>
<feature type="domain" description="PAS" evidence="12">
    <location>
        <begin position="156"/>
        <end position="228"/>
    </location>
</feature>
<dbReference type="STRING" id="1280947.HY30_12085"/>
<dbReference type="Gene3D" id="2.10.70.100">
    <property type="match status" value="1"/>
</dbReference>
<gene>
    <name evidence="14" type="ORF">HY30_12085</name>
</gene>
<keyword evidence="5" id="KW-0288">FMN</keyword>
<keyword evidence="9" id="KW-0418">Kinase</keyword>
<dbReference type="EC" id="2.7.13.3" evidence="2"/>
<evidence type="ECO:0000256" key="2">
    <source>
        <dbReference type="ARBA" id="ARBA00012438"/>
    </source>
</evidence>
<dbReference type="OrthoDB" id="489241at2"/>
<dbReference type="Pfam" id="PF08447">
    <property type="entry name" value="PAS_3"/>
    <property type="match status" value="2"/>
</dbReference>
<evidence type="ECO:0000256" key="11">
    <source>
        <dbReference type="ARBA" id="ARBA00023026"/>
    </source>
</evidence>
<dbReference type="GO" id="GO:0004673">
    <property type="term" value="F:protein histidine kinase activity"/>
    <property type="evidence" value="ECO:0007669"/>
    <property type="project" value="UniProtKB-EC"/>
</dbReference>
<evidence type="ECO:0000313" key="15">
    <source>
        <dbReference type="Proteomes" id="UP000027190"/>
    </source>
</evidence>
<evidence type="ECO:0000256" key="4">
    <source>
        <dbReference type="ARBA" id="ARBA00022630"/>
    </source>
</evidence>
<dbReference type="InterPro" id="IPR011102">
    <property type="entry name" value="Sig_transdc_His_kinase_HWE"/>
</dbReference>
<dbReference type="EMBL" id="AWFG01000010">
    <property type="protein sequence ID" value="KCZ60201.1"/>
    <property type="molecule type" value="Genomic_DNA"/>
</dbReference>
<evidence type="ECO:0000256" key="7">
    <source>
        <dbReference type="ARBA" id="ARBA00022737"/>
    </source>
</evidence>
<accession>A0A062UKW3</accession>
<dbReference type="PROSITE" id="PS50112">
    <property type="entry name" value="PAS"/>
    <property type="match status" value="2"/>
</dbReference>
<dbReference type="RefSeq" id="WP_034737258.1">
    <property type="nucleotide sequence ID" value="NZ_AWFG01000010.1"/>
</dbReference>
<dbReference type="InterPro" id="IPR000700">
    <property type="entry name" value="PAS-assoc_C"/>
</dbReference>